<comment type="caution">
    <text evidence="6">The sequence shown here is derived from an EMBL/GenBank/DDBJ whole genome shotgun (WGS) entry which is preliminary data.</text>
</comment>
<dbReference type="GO" id="GO:0003824">
    <property type="term" value="F:catalytic activity"/>
    <property type="evidence" value="ECO:0007669"/>
    <property type="project" value="InterPro"/>
</dbReference>
<evidence type="ECO:0000256" key="1">
    <source>
        <dbReference type="ARBA" id="ARBA00022691"/>
    </source>
</evidence>
<dbReference type="PANTHER" id="PTHR11228:SF7">
    <property type="entry name" value="PQQA PEPTIDE CYCLASE"/>
    <property type="match status" value="1"/>
</dbReference>
<dbReference type="Proteomes" id="UP000050326">
    <property type="component" value="Unassembled WGS sequence"/>
</dbReference>
<dbReference type="InterPro" id="IPR058240">
    <property type="entry name" value="rSAM_sf"/>
</dbReference>
<keyword evidence="1" id="KW-0949">S-adenosyl-L-methionine</keyword>
<evidence type="ECO:0000256" key="2">
    <source>
        <dbReference type="ARBA" id="ARBA00022723"/>
    </source>
</evidence>
<proteinExistence type="predicted"/>
<reference evidence="6 7" key="1">
    <citation type="submission" date="2015-09" db="EMBL/GenBank/DDBJ databases">
        <title>Genome sequence of Oxobacter pfennigii DSM 3222.</title>
        <authorList>
            <person name="Poehlein A."/>
            <person name="Bengelsdorf F.R."/>
            <person name="Schiel-Bengelsdorf B."/>
            <person name="Duerre P."/>
            <person name="Daniel R."/>
        </authorList>
    </citation>
    <scope>NUCLEOTIDE SEQUENCE [LARGE SCALE GENOMIC DNA]</scope>
    <source>
        <strain evidence="6 7">DSM 3222</strain>
    </source>
</reference>
<dbReference type="InterPro" id="IPR050377">
    <property type="entry name" value="Radical_SAM_PqqE_MftC-like"/>
</dbReference>
<dbReference type="SFLD" id="SFLDS00029">
    <property type="entry name" value="Radical_SAM"/>
    <property type="match status" value="1"/>
</dbReference>
<dbReference type="STRING" id="36849.OXPF_17590"/>
<protein>
    <submittedName>
        <fullName evidence="6">Cyclic pyranopterin monophosphate synthase</fullName>
    </submittedName>
</protein>
<dbReference type="InterPro" id="IPR007197">
    <property type="entry name" value="rSAM"/>
</dbReference>
<dbReference type="EMBL" id="LKET01000029">
    <property type="protein sequence ID" value="KPU44673.1"/>
    <property type="molecule type" value="Genomic_DNA"/>
</dbReference>
<dbReference type="GO" id="GO:0046872">
    <property type="term" value="F:metal ion binding"/>
    <property type="evidence" value="ECO:0007669"/>
    <property type="project" value="UniProtKB-KW"/>
</dbReference>
<accession>A0A0P8YY38</accession>
<name>A0A0P8YY38_9CLOT</name>
<evidence type="ECO:0000256" key="3">
    <source>
        <dbReference type="ARBA" id="ARBA00023004"/>
    </source>
</evidence>
<gene>
    <name evidence="6" type="primary">moaA_1</name>
    <name evidence="6" type="ORF">OXPF_17590</name>
</gene>
<dbReference type="RefSeq" id="WP_054874812.1">
    <property type="nucleotide sequence ID" value="NZ_LKET01000029.1"/>
</dbReference>
<dbReference type="Gene3D" id="3.20.20.70">
    <property type="entry name" value="Aldolase class I"/>
    <property type="match status" value="1"/>
</dbReference>
<keyword evidence="7" id="KW-1185">Reference proteome</keyword>
<organism evidence="6 7">
    <name type="scientific">Oxobacter pfennigii</name>
    <dbReference type="NCBI Taxonomy" id="36849"/>
    <lineage>
        <taxon>Bacteria</taxon>
        <taxon>Bacillati</taxon>
        <taxon>Bacillota</taxon>
        <taxon>Clostridia</taxon>
        <taxon>Eubacteriales</taxon>
        <taxon>Clostridiaceae</taxon>
        <taxon>Oxobacter</taxon>
    </lineage>
</organism>
<evidence type="ECO:0000256" key="4">
    <source>
        <dbReference type="ARBA" id="ARBA00023014"/>
    </source>
</evidence>
<dbReference type="OrthoDB" id="9782387at2"/>
<dbReference type="Pfam" id="PF04055">
    <property type="entry name" value="Radical_SAM"/>
    <property type="match status" value="1"/>
</dbReference>
<evidence type="ECO:0000259" key="5">
    <source>
        <dbReference type="Pfam" id="PF04055"/>
    </source>
</evidence>
<dbReference type="CDD" id="cd01335">
    <property type="entry name" value="Radical_SAM"/>
    <property type="match status" value="1"/>
</dbReference>
<dbReference type="PANTHER" id="PTHR11228">
    <property type="entry name" value="RADICAL SAM DOMAIN PROTEIN"/>
    <property type="match status" value="1"/>
</dbReference>
<evidence type="ECO:0000313" key="6">
    <source>
        <dbReference type="EMBL" id="KPU44673.1"/>
    </source>
</evidence>
<dbReference type="InterPro" id="IPR013785">
    <property type="entry name" value="Aldolase_TIM"/>
</dbReference>
<evidence type="ECO:0000313" key="7">
    <source>
        <dbReference type="Proteomes" id="UP000050326"/>
    </source>
</evidence>
<dbReference type="AlphaFoldDB" id="A0A0P8YY38"/>
<keyword evidence="2" id="KW-0479">Metal-binding</keyword>
<dbReference type="SUPFAM" id="SSF102114">
    <property type="entry name" value="Radical SAM enzymes"/>
    <property type="match status" value="1"/>
</dbReference>
<keyword evidence="3" id="KW-0408">Iron</keyword>
<dbReference type="GO" id="GO:0051536">
    <property type="term" value="F:iron-sulfur cluster binding"/>
    <property type="evidence" value="ECO:0007669"/>
    <property type="project" value="UniProtKB-KW"/>
</dbReference>
<sequence length="287" mass="33225">MNNNKLTIQRISLHTHFICNLKCRDCCVRAVEYEKPYNPTPEFLISEIDKLFSIIDGINYFAIEGGEPLLYKGLPAVLNHILKYLDRINIEVPLITNGGFIPDEKLLFVLSRFENKIHIIVDDYGPGKSSKVNEISALLKIKNIRCTIKDYSQNLYFGGWVDLYGDYDKKRTKKESKDLFQKCAWAQKLMGVVEVIGGCLFFCPSVRIFNEHGFDTSDGWIDMYDTSASNKDKKEIIKGWYEKDCFNACMYCNGIHDESERFVPAIQLTPEELKKIRVNKNIYREQL</sequence>
<feature type="domain" description="Radical SAM core" evidence="5">
    <location>
        <begin position="18"/>
        <end position="124"/>
    </location>
</feature>
<keyword evidence="4" id="KW-0411">Iron-sulfur</keyword>